<accession>A0A7S3BER3</accession>
<dbReference type="EMBL" id="HBHY01006787">
    <property type="protein sequence ID" value="CAE0133281.1"/>
    <property type="molecule type" value="Transcribed_RNA"/>
</dbReference>
<sequence>MGGHAVAVMLDPAIRAWVLLPITFVMFLIGLLRHFVMQLTKAEPKVDLDNIKEGQTVMRAQWLRTNGVFLPEAAYASRKAHFAHKEHGVLRKETQSVNPQAAMMSDPTMMMDMMKKNVHMIVPQMLTGAWVNFFFTGFVIAKIPFPLTQRFRTMLQRGIDLASLDVTYVSSLSWYFLNLFGLRGLNQLVLGRASEEIDDTKLMGMQQQMMGMGMDTSKAFAAELQQMEFMRHNPAVMDGFEPRALKLLTALNKKEGRVRR</sequence>
<protein>
    <recommendedName>
        <fullName evidence="3 7">ER membrane protein complex subunit 3</fullName>
    </recommendedName>
</protein>
<organism evidence="9">
    <name type="scientific">Prasinoderma singulare</name>
    <dbReference type="NCBI Taxonomy" id="676789"/>
    <lineage>
        <taxon>Eukaryota</taxon>
        <taxon>Viridiplantae</taxon>
        <taxon>Prasinodermophyta</taxon>
        <taxon>Prasinodermophyceae</taxon>
        <taxon>Prasinodermales</taxon>
        <taxon>Prasinodermaceae</taxon>
        <taxon>Prasinoderma</taxon>
    </lineage>
</organism>
<comment type="similarity">
    <text evidence="2 7">Belongs to the EMC3 family.</text>
</comment>
<dbReference type="GO" id="GO:0034975">
    <property type="term" value="P:protein folding in endoplasmic reticulum"/>
    <property type="evidence" value="ECO:0007669"/>
    <property type="project" value="TreeGrafter"/>
</dbReference>
<dbReference type="PIRSF" id="PIRSF010045">
    <property type="entry name" value="DUF850_TM_euk"/>
    <property type="match status" value="1"/>
</dbReference>
<keyword evidence="5 8" id="KW-1133">Transmembrane helix</keyword>
<evidence type="ECO:0000256" key="7">
    <source>
        <dbReference type="PIRNR" id="PIRNR010045"/>
    </source>
</evidence>
<feature type="transmembrane region" description="Helical" evidence="8">
    <location>
        <begin position="118"/>
        <end position="141"/>
    </location>
</feature>
<keyword evidence="6 8" id="KW-0472">Membrane</keyword>
<gene>
    <name evidence="9" type="ORF">PSIN1315_LOCUS4378</name>
</gene>
<comment type="subcellular location">
    <subcellularLocation>
        <location evidence="1">Membrane</location>
        <topology evidence="1">Multi-pass membrane protein</topology>
    </subcellularLocation>
</comment>
<dbReference type="SMART" id="SM01415">
    <property type="entry name" value="DUF106"/>
    <property type="match status" value="1"/>
</dbReference>
<keyword evidence="4 8" id="KW-0812">Transmembrane</keyword>
<feature type="transmembrane region" description="Helical" evidence="8">
    <location>
        <begin position="16"/>
        <end position="36"/>
    </location>
</feature>
<dbReference type="PANTHER" id="PTHR13116">
    <property type="entry name" value="ER MEMBRANE PROTEIN COMPLEX SUBUNIT 3"/>
    <property type="match status" value="1"/>
</dbReference>
<name>A0A7S3BER3_9VIRI</name>
<evidence type="ECO:0000256" key="2">
    <source>
        <dbReference type="ARBA" id="ARBA00005376"/>
    </source>
</evidence>
<reference evidence="9" key="1">
    <citation type="submission" date="2021-01" db="EMBL/GenBank/DDBJ databases">
        <authorList>
            <person name="Corre E."/>
            <person name="Pelletier E."/>
            <person name="Niang G."/>
            <person name="Scheremetjew M."/>
            <person name="Finn R."/>
            <person name="Kale V."/>
            <person name="Holt S."/>
            <person name="Cochrane G."/>
            <person name="Meng A."/>
            <person name="Brown T."/>
            <person name="Cohen L."/>
        </authorList>
    </citation>
    <scope>NUCLEOTIDE SEQUENCE</scope>
    <source>
        <strain evidence="9">RCC927</strain>
    </source>
</reference>
<dbReference type="InterPro" id="IPR002809">
    <property type="entry name" value="EMC3/TMCO1"/>
</dbReference>
<dbReference type="InterPro" id="IPR008568">
    <property type="entry name" value="EMC3"/>
</dbReference>
<evidence type="ECO:0000256" key="3">
    <source>
        <dbReference type="ARBA" id="ARBA00020822"/>
    </source>
</evidence>
<evidence type="ECO:0000313" key="9">
    <source>
        <dbReference type="EMBL" id="CAE0133281.1"/>
    </source>
</evidence>
<proteinExistence type="inferred from homology"/>
<evidence type="ECO:0000256" key="1">
    <source>
        <dbReference type="ARBA" id="ARBA00004141"/>
    </source>
</evidence>
<dbReference type="GO" id="GO:0072546">
    <property type="term" value="C:EMC complex"/>
    <property type="evidence" value="ECO:0007669"/>
    <property type="project" value="TreeGrafter"/>
</dbReference>
<evidence type="ECO:0000256" key="4">
    <source>
        <dbReference type="ARBA" id="ARBA00022692"/>
    </source>
</evidence>
<evidence type="ECO:0000256" key="5">
    <source>
        <dbReference type="ARBA" id="ARBA00022989"/>
    </source>
</evidence>
<evidence type="ECO:0000256" key="8">
    <source>
        <dbReference type="SAM" id="Phobius"/>
    </source>
</evidence>
<dbReference type="Pfam" id="PF01956">
    <property type="entry name" value="EMC3_TMCO1"/>
    <property type="match status" value="1"/>
</dbReference>
<dbReference type="PANTHER" id="PTHR13116:SF5">
    <property type="entry name" value="ER MEMBRANE PROTEIN COMPLEX SUBUNIT 3"/>
    <property type="match status" value="1"/>
</dbReference>
<dbReference type="AlphaFoldDB" id="A0A7S3BER3"/>
<evidence type="ECO:0000256" key="6">
    <source>
        <dbReference type="ARBA" id="ARBA00023136"/>
    </source>
</evidence>